<gene>
    <name evidence="5" type="primary">TRPC4</name>
    <name evidence="5" type="ORF">TNCT_41801</name>
</gene>
<reference evidence="5" key="1">
    <citation type="submission" date="2020-07" db="EMBL/GenBank/DDBJ databases">
        <title>Multicomponent nature underlies the extraordinary mechanical properties of spider dragline silk.</title>
        <authorList>
            <person name="Kono N."/>
            <person name="Nakamura H."/>
            <person name="Mori M."/>
            <person name="Yoshida Y."/>
            <person name="Ohtoshi R."/>
            <person name="Malay A.D."/>
            <person name="Moran D.A.P."/>
            <person name="Tomita M."/>
            <person name="Numata K."/>
            <person name="Arakawa K."/>
        </authorList>
    </citation>
    <scope>NUCLEOTIDE SEQUENCE</scope>
</reference>
<accession>A0A8X6JG97</accession>
<dbReference type="InterPro" id="IPR002153">
    <property type="entry name" value="TRPC_channel"/>
</dbReference>
<dbReference type="GO" id="GO:0005886">
    <property type="term" value="C:plasma membrane"/>
    <property type="evidence" value="ECO:0007669"/>
    <property type="project" value="TreeGrafter"/>
</dbReference>
<dbReference type="PANTHER" id="PTHR10117">
    <property type="entry name" value="TRANSIENT RECEPTOR POTENTIAL CHANNEL"/>
    <property type="match status" value="1"/>
</dbReference>
<keyword evidence="2" id="KW-0406">Ion transport</keyword>
<dbReference type="GO" id="GO:0034703">
    <property type="term" value="C:cation channel complex"/>
    <property type="evidence" value="ECO:0007669"/>
    <property type="project" value="TreeGrafter"/>
</dbReference>
<evidence type="ECO:0000256" key="3">
    <source>
        <dbReference type="ARBA" id="ARBA00023303"/>
    </source>
</evidence>
<keyword evidence="3" id="KW-0407">Ion channel</keyword>
<feature type="transmembrane region" description="Helical" evidence="4">
    <location>
        <begin position="310"/>
        <end position="330"/>
    </location>
</feature>
<keyword evidence="1" id="KW-0813">Transport</keyword>
<protein>
    <submittedName>
        <fullName evidence="5">Short transient receptor potential channel 4</fullName>
    </submittedName>
</protein>
<evidence type="ECO:0000313" key="6">
    <source>
        <dbReference type="Proteomes" id="UP000887116"/>
    </source>
</evidence>
<keyword evidence="4" id="KW-1133">Transmembrane helix</keyword>
<evidence type="ECO:0000256" key="2">
    <source>
        <dbReference type="ARBA" id="ARBA00023065"/>
    </source>
</evidence>
<proteinExistence type="predicted"/>
<dbReference type="GO" id="GO:0051480">
    <property type="term" value="P:regulation of cytosolic calcium ion concentration"/>
    <property type="evidence" value="ECO:0007669"/>
    <property type="project" value="TreeGrafter"/>
</dbReference>
<dbReference type="GO" id="GO:0015279">
    <property type="term" value="F:store-operated calcium channel activity"/>
    <property type="evidence" value="ECO:0007669"/>
    <property type="project" value="TreeGrafter"/>
</dbReference>
<keyword evidence="4" id="KW-0472">Membrane</keyword>
<organism evidence="5 6">
    <name type="scientific">Trichonephila clavata</name>
    <name type="common">Joro spider</name>
    <name type="synonym">Nephila clavata</name>
    <dbReference type="NCBI Taxonomy" id="2740835"/>
    <lineage>
        <taxon>Eukaryota</taxon>
        <taxon>Metazoa</taxon>
        <taxon>Ecdysozoa</taxon>
        <taxon>Arthropoda</taxon>
        <taxon>Chelicerata</taxon>
        <taxon>Arachnida</taxon>
        <taxon>Araneae</taxon>
        <taxon>Araneomorphae</taxon>
        <taxon>Entelegynae</taxon>
        <taxon>Araneoidea</taxon>
        <taxon>Nephilidae</taxon>
        <taxon>Trichonephila</taxon>
    </lineage>
</organism>
<comment type="caution">
    <text evidence="5">The sequence shown here is derived from an EMBL/GenBank/DDBJ whole genome shotgun (WGS) entry which is preliminary data.</text>
</comment>
<dbReference type="PANTHER" id="PTHR10117:SF54">
    <property type="entry name" value="TRANSIENT RECEPTOR POTENTIAL-GAMMA PROTEIN"/>
    <property type="match status" value="1"/>
</dbReference>
<name>A0A8X6JG97_TRICU</name>
<sequence>MFWVIMKISLSGTRNNGESSLKWKDSTLSKLPTEYEELKEQVRSFTVELIDQCRNTDEVELLLKLPGGFDFDTQKTEFPRLQIALDYKQKEFVAQSMVQQVLTGHWLGEFRSWPRLSLLYKTLHILGRLLLFPVLCILLLVIPWVPRLRKYHSPINRFLLSLSSFLFFFMCVCGVNMMNVGQAVRGPPSSGFEPVVVIFSLGHVWSSIRQFWAQGVIRFIRAPWNWYDLCMHFFFISTFIFWLVSLLNLVSDDVNKAKMERKLWYKYDPTLVHEGLYAIASVLAAGKLGYYCLQSSRLGPLQVSMGKMAIQIGLFLVLFFLIITAFSMPLTRMYAYYAGMVRNLPGGKTASHQSTFTT</sequence>
<feature type="transmembrane region" description="Helical" evidence="4">
    <location>
        <begin position="125"/>
        <end position="146"/>
    </location>
</feature>
<dbReference type="EMBL" id="BMAO01029810">
    <property type="protein sequence ID" value="GFR34080.1"/>
    <property type="molecule type" value="Genomic_DNA"/>
</dbReference>
<keyword evidence="6" id="KW-1185">Reference proteome</keyword>
<feature type="transmembrane region" description="Helical" evidence="4">
    <location>
        <begin position="271"/>
        <end position="290"/>
    </location>
</feature>
<evidence type="ECO:0000256" key="1">
    <source>
        <dbReference type="ARBA" id="ARBA00022448"/>
    </source>
</evidence>
<keyword evidence="5" id="KW-0675">Receptor</keyword>
<dbReference type="AlphaFoldDB" id="A0A8X6JG97"/>
<feature type="transmembrane region" description="Helical" evidence="4">
    <location>
        <begin position="158"/>
        <end position="180"/>
    </location>
</feature>
<dbReference type="GO" id="GO:0070679">
    <property type="term" value="F:inositol 1,4,5 trisphosphate binding"/>
    <property type="evidence" value="ECO:0007669"/>
    <property type="project" value="TreeGrafter"/>
</dbReference>
<evidence type="ECO:0000256" key="4">
    <source>
        <dbReference type="SAM" id="Phobius"/>
    </source>
</evidence>
<dbReference type="OrthoDB" id="6434107at2759"/>
<dbReference type="Proteomes" id="UP000887116">
    <property type="component" value="Unassembled WGS sequence"/>
</dbReference>
<feature type="transmembrane region" description="Helical" evidence="4">
    <location>
        <begin position="232"/>
        <end position="250"/>
    </location>
</feature>
<evidence type="ECO:0000313" key="5">
    <source>
        <dbReference type="EMBL" id="GFR34080.1"/>
    </source>
</evidence>
<keyword evidence="4" id="KW-0812">Transmembrane</keyword>